<dbReference type="Proteomes" id="UP000324632">
    <property type="component" value="Chromosome 13"/>
</dbReference>
<evidence type="ECO:0000256" key="1">
    <source>
        <dbReference type="ARBA" id="ARBA00006347"/>
    </source>
</evidence>
<dbReference type="Pfam" id="PF13848">
    <property type="entry name" value="Thioredoxin_6"/>
    <property type="match status" value="1"/>
</dbReference>
<gene>
    <name evidence="3" type="ORF">E1301_Tti022990</name>
</gene>
<keyword evidence="2" id="KW-0732">Signal</keyword>
<dbReference type="CDD" id="cd02981">
    <property type="entry name" value="PDI_b_family"/>
    <property type="match status" value="1"/>
</dbReference>
<reference evidence="3 4" key="1">
    <citation type="journal article" date="2019" name="Mol. Ecol. Resour.">
        <title>Chromosome-level genome assembly of Triplophysa tibetana, a fish adapted to the harsh high-altitude environment of the Tibetan Plateau.</title>
        <authorList>
            <person name="Yang X."/>
            <person name="Liu H."/>
            <person name="Ma Z."/>
            <person name="Zou Y."/>
            <person name="Zou M."/>
            <person name="Mao Y."/>
            <person name="Li X."/>
            <person name="Wang H."/>
            <person name="Chen T."/>
            <person name="Wang W."/>
            <person name="Yang R."/>
        </authorList>
    </citation>
    <scope>NUCLEOTIDE SEQUENCE [LARGE SCALE GENOMIC DNA]</scope>
    <source>
        <strain evidence="3">TTIB1903HZAU</strain>
        <tissue evidence="3">Muscle</tissue>
    </source>
</reference>
<dbReference type="PANTHER" id="PTHR18929">
    <property type="entry name" value="PROTEIN DISULFIDE ISOMERASE"/>
    <property type="match status" value="1"/>
</dbReference>
<dbReference type="Gene3D" id="3.40.30.10">
    <property type="entry name" value="Glutaredoxin"/>
    <property type="match status" value="2"/>
</dbReference>
<protein>
    <submittedName>
        <fullName evidence="3">Endoplasmic reticulum resident protein 27</fullName>
    </submittedName>
</protein>
<dbReference type="InterPro" id="IPR036249">
    <property type="entry name" value="Thioredoxin-like_sf"/>
</dbReference>
<organism evidence="3 4">
    <name type="scientific">Triplophysa tibetana</name>
    <dbReference type="NCBI Taxonomy" id="1572043"/>
    <lineage>
        <taxon>Eukaryota</taxon>
        <taxon>Metazoa</taxon>
        <taxon>Chordata</taxon>
        <taxon>Craniata</taxon>
        <taxon>Vertebrata</taxon>
        <taxon>Euteleostomi</taxon>
        <taxon>Actinopterygii</taxon>
        <taxon>Neopterygii</taxon>
        <taxon>Teleostei</taxon>
        <taxon>Ostariophysi</taxon>
        <taxon>Cypriniformes</taxon>
        <taxon>Nemacheilidae</taxon>
        <taxon>Triplophysa</taxon>
    </lineage>
</organism>
<dbReference type="GO" id="GO:0006457">
    <property type="term" value="P:protein folding"/>
    <property type="evidence" value="ECO:0007669"/>
    <property type="project" value="TreeGrafter"/>
</dbReference>
<comment type="caution">
    <text evidence="3">The sequence shown here is derived from an EMBL/GenBank/DDBJ whole genome shotgun (WGS) entry which is preliminary data.</text>
</comment>
<name>A0A5A9NW73_9TELE</name>
<dbReference type="PANTHER" id="PTHR18929:SF253">
    <property type="entry name" value="ENDOPLASMIC RETICULUM RESIDENT PROTEIN 27"/>
    <property type="match status" value="1"/>
</dbReference>
<dbReference type="GO" id="GO:0005783">
    <property type="term" value="C:endoplasmic reticulum"/>
    <property type="evidence" value="ECO:0007669"/>
    <property type="project" value="TreeGrafter"/>
</dbReference>
<dbReference type="EMBL" id="SOYY01000013">
    <property type="protein sequence ID" value="KAA0713485.1"/>
    <property type="molecule type" value="Genomic_DNA"/>
</dbReference>
<accession>A0A5A9NW73</accession>
<evidence type="ECO:0000256" key="2">
    <source>
        <dbReference type="SAM" id="SignalP"/>
    </source>
</evidence>
<evidence type="ECO:0000313" key="4">
    <source>
        <dbReference type="Proteomes" id="UP000324632"/>
    </source>
</evidence>
<feature type="chain" id="PRO_5022958249" evidence="2">
    <location>
        <begin position="18"/>
        <end position="257"/>
    </location>
</feature>
<dbReference type="CDD" id="cd02982">
    <property type="entry name" value="PDI_b'_family"/>
    <property type="match status" value="1"/>
</dbReference>
<sequence length="257" mass="29019">MFFILLSLFIACVTAEAAGGEESALLRLNDVPAAQAFIDSSEVAVIGFFETDEARGYKEFLTAAKQMESLSVSVCGEKEVWAKYNITSDTISIFRKADVHQKHLKLSEAKTVDADGLVRFFTINNIHYLTEYNQASAVGLFQSEVKTHLLLIANRDMSDFNKLKEKLRALAPKYTGKMLFVLVNGREKSNALVLDYFKLRSRDLPRIAIYDGDSDRKWLMPKGEISTERVQNFCDSYLRGDLQKQSEAETSEDKTEL</sequence>
<evidence type="ECO:0000313" key="3">
    <source>
        <dbReference type="EMBL" id="KAA0713485.1"/>
    </source>
</evidence>
<proteinExistence type="inferred from homology"/>
<dbReference type="GO" id="GO:0034976">
    <property type="term" value="P:response to endoplasmic reticulum stress"/>
    <property type="evidence" value="ECO:0007669"/>
    <property type="project" value="TreeGrafter"/>
</dbReference>
<dbReference type="SUPFAM" id="SSF52833">
    <property type="entry name" value="Thioredoxin-like"/>
    <property type="match status" value="2"/>
</dbReference>
<comment type="similarity">
    <text evidence="1">Belongs to the protein disulfide isomerase family.</text>
</comment>
<feature type="signal peptide" evidence="2">
    <location>
        <begin position="1"/>
        <end position="17"/>
    </location>
</feature>
<dbReference type="GO" id="GO:0003756">
    <property type="term" value="F:protein disulfide isomerase activity"/>
    <property type="evidence" value="ECO:0007669"/>
    <property type="project" value="TreeGrafter"/>
</dbReference>
<keyword evidence="4" id="KW-1185">Reference proteome</keyword>
<dbReference type="AlphaFoldDB" id="A0A5A9NW73"/>